<dbReference type="Proteomes" id="UP000230886">
    <property type="component" value="Unassembled WGS sequence"/>
</dbReference>
<reference evidence="1 2" key="1">
    <citation type="submission" date="2017-07" db="EMBL/GenBank/DDBJ databases">
        <title>Draft sequence of Rhodococcus enclensis 23b-28.</title>
        <authorList>
            <person name="Besaury L."/>
            <person name="Sancelme M."/>
            <person name="Amato P."/>
            <person name="Lallement A."/>
            <person name="Delort A.-M."/>
        </authorList>
    </citation>
    <scope>NUCLEOTIDE SEQUENCE [LARGE SCALE GENOMIC DNA]</scope>
    <source>
        <strain evidence="1 2">23b-28</strain>
    </source>
</reference>
<evidence type="ECO:0000313" key="1">
    <source>
        <dbReference type="EMBL" id="PCK22587.1"/>
    </source>
</evidence>
<protein>
    <submittedName>
        <fullName evidence="1">Uncharacterized protein</fullName>
    </submittedName>
</protein>
<dbReference type="AlphaFoldDB" id="A0A069J6G5"/>
<comment type="caution">
    <text evidence="1">The sequence shown here is derived from an EMBL/GenBank/DDBJ whole genome shotgun (WGS) entry which is preliminary data.</text>
</comment>
<evidence type="ECO:0000313" key="2">
    <source>
        <dbReference type="Proteomes" id="UP000230886"/>
    </source>
</evidence>
<sequence>MWWIVGGVLLVWVVCSIPIAILVGRGIARRDRAEFDGRNQQWADEVVRSIEKQSEQDNADRRKPPLIS</sequence>
<name>A0A069J6G5_RHOSG</name>
<gene>
    <name evidence="1" type="ORF">CHR55_32110</name>
</gene>
<accession>A0A069J6G5</accession>
<proteinExistence type="predicted"/>
<dbReference type="EMBL" id="NOVD01000067">
    <property type="protein sequence ID" value="PCK22587.1"/>
    <property type="molecule type" value="Genomic_DNA"/>
</dbReference>
<organism evidence="1 2">
    <name type="scientific">Rhodococcus qingshengii</name>
    <dbReference type="NCBI Taxonomy" id="334542"/>
    <lineage>
        <taxon>Bacteria</taxon>
        <taxon>Bacillati</taxon>
        <taxon>Actinomycetota</taxon>
        <taxon>Actinomycetes</taxon>
        <taxon>Mycobacteriales</taxon>
        <taxon>Nocardiaceae</taxon>
        <taxon>Rhodococcus</taxon>
        <taxon>Rhodococcus erythropolis group</taxon>
    </lineage>
</organism>
<dbReference type="RefSeq" id="WP_007726530.1">
    <property type="nucleotide sequence ID" value="NZ_CP063234.1"/>
</dbReference>
<accession>A0A2A5J019</accession>